<name>A0A0A9ARV9_ARUDO</name>
<protein>
    <submittedName>
        <fullName evidence="1">Uncharacterized protein</fullName>
    </submittedName>
</protein>
<organism evidence="1">
    <name type="scientific">Arundo donax</name>
    <name type="common">Giant reed</name>
    <name type="synonym">Donax arundinaceus</name>
    <dbReference type="NCBI Taxonomy" id="35708"/>
    <lineage>
        <taxon>Eukaryota</taxon>
        <taxon>Viridiplantae</taxon>
        <taxon>Streptophyta</taxon>
        <taxon>Embryophyta</taxon>
        <taxon>Tracheophyta</taxon>
        <taxon>Spermatophyta</taxon>
        <taxon>Magnoliopsida</taxon>
        <taxon>Liliopsida</taxon>
        <taxon>Poales</taxon>
        <taxon>Poaceae</taxon>
        <taxon>PACMAD clade</taxon>
        <taxon>Arundinoideae</taxon>
        <taxon>Arundineae</taxon>
        <taxon>Arundo</taxon>
    </lineage>
</organism>
<proteinExistence type="predicted"/>
<reference evidence="1" key="1">
    <citation type="submission" date="2014-09" db="EMBL/GenBank/DDBJ databases">
        <authorList>
            <person name="Magalhaes I.L.F."/>
            <person name="Oliveira U."/>
            <person name="Santos F.R."/>
            <person name="Vidigal T.H.D.A."/>
            <person name="Brescovit A.D."/>
            <person name="Santos A.J."/>
        </authorList>
    </citation>
    <scope>NUCLEOTIDE SEQUENCE</scope>
    <source>
        <tissue evidence="1">Shoot tissue taken approximately 20 cm above the soil surface</tissue>
    </source>
</reference>
<accession>A0A0A9ARV9</accession>
<sequence>MCGLSKICDKSCVINHQALMHKTNTTWKSF</sequence>
<reference evidence="1" key="2">
    <citation type="journal article" date="2015" name="Data Brief">
        <title>Shoot transcriptome of the giant reed, Arundo donax.</title>
        <authorList>
            <person name="Barrero R.A."/>
            <person name="Guerrero F.D."/>
            <person name="Moolhuijzen P."/>
            <person name="Goolsby J.A."/>
            <person name="Tidwell J."/>
            <person name="Bellgard S.E."/>
            <person name="Bellgard M.I."/>
        </authorList>
    </citation>
    <scope>NUCLEOTIDE SEQUENCE</scope>
    <source>
        <tissue evidence="1">Shoot tissue taken approximately 20 cm above the soil surface</tissue>
    </source>
</reference>
<dbReference type="AlphaFoldDB" id="A0A0A9ARV9"/>
<dbReference type="EMBL" id="GBRH01246290">
    <property type="protein sequence ID" value="JAD51605.1"/>
    <property type="molecule type" value="Transcribed_RNA"/>
</dbReference>
<evidence type="ECO:0000313" key="1">
    <source>
        <dbReference type="EMBL" id="JAD51605.1"/>
    </source>
</evidence>